<dbReference type="EMBL" id="JAKUCV010007843">
    <property type="protein sequence ID" value="KAJ4821829.1"/>
    <property type="molecule type" value="Genomic_DNA"/>
</dbReference>
<sequence>MFYGFEVPSCLPDDDRLPFLIIRPANEHPLFRRTREKDGIMDDVDECIDNALYWIHLITGDEHKLVGEVERVNICLSAAAVSGHN</sequence>
<reference evidence="1" key="1">
    <citation type="submission" date="2022-02" db="EMBL/GenBank/DDBJ databases">
        <authorList>
            <person name="Henning P.M."/>
            <person name="McCubbin A.G."/>
            <person name="Shore J.S."/>
        </authorList>
    </citation>
    <scope>NUCLEOTIDE SEQUENCE</scope>
    <source>
        <strain evidence="1">F60SS</strain>
        <tissue evidence="1">Leaves</tissue>
    </source>
</reference>
<comment type="caution">
    <text evidence="1">The sequence shown here is derived from an EMBL/GenBank/DDBJ whole genome shotgun (WGS) entry which is preliminary data.</text>
</comment>
<dbReference type="Proteomes" id="UP001141552">
    <property type="component" value="Unassembled WGS sequence"/>
</dbReference>
<organism evidence="1 2">
    <name type="scientific">Turnera subulata</name>
    <dbReference type="NCBI Taxonomy" id="218843"/>
    <lineage>
        <taxon>Eukaryota</taxon>
        <taxon>Viridiplantae</taxon>
        <taxon>Streptophyta</taxon>
        <taxon>Embryophyta</taxon>
        <taxon>Tracheophyta</taxon>
        <taxon>Spermatophyta</taxon>
        <taxon>Magnoliopsida</taxon>
        <taxon>eudicotyledons</taxon>
        <taxon>Gunneridae</taxon>
        <taxon>Pentapetalae</taxon>
        <taxon>rosids</taxon>
        <taxon>fabids</taxon>
        <taxon>Malpighiales</taxon>
        <taxon>Passifloraceae</taxon>
        <taxon>Turnera</taxon>
    </lineage>
</organism>
<keyword evidence="2" id="KW-1185">Reference proteome</keyword>
<proteinExistence type="predicted"/>
<gene>
    <name evidence="1" type="ORF">Tsubulata_043994</name>
</gene>
<name>A0A9Q0F037_9ROSI</name>
<protein>
    <submittedName>
        <fullName evidence="1">Uncharacterized protein</fullName>
    </submittedName>
</protein>
<evidence type="ECO:0000313" key="1">
    <source>
        <dbReference type="EMBL" id="KAJ4821829.1"/>
    </source>
</evidence>
<evidence type="ECO:0000313" key="2">
    <source>
        <dbReference type="Proteomes" id="UP001141552"/>
    </source>
</evidence>
<reference evidence="1" key="2">
    <citation type="journal article" date="2023" name="Plants (Basel)">
        <title>Annotation of the Turnera subulata (Passifloraceae) Draft Genome Reveals the S-Locus Evolved after the Divergence of Turneroideae from Passifloroideae in a Stepwise Manner.</title>
        <authorList>
            <person name="Henning P.M."/>
            <person name="Roalson E.H."/>
            <person name="Mir W."/>
            <person name="McCubbin A.G."/>
            <person name="Shore J.S."/>
        </authorList>
    </citation>
    <scope>NUCLEOTIDE SEQUENCE</scope>
    <source>
        <strain evidence="1">F60SS</strain>
    </source>
</reference>
<accession>A0A9Q0F037</accession>
<dbReference type="AlphaFoldDB" id="A0A9Q0F037"/>